<dbReference type="PIRSF" id="PIRSF003107">
    <property type="entry name" value="PhoU"/>
    <property type="match status" value="1"/>
</dbReference>
<feature type="domain" description="PhoU" evidence="9">
    <location>
        <begin position="15"/>
        <end position="101"/>
    </location>
</feature>
<comment type="caution">
    <text evidence="10">The sequence shown here is derived from an EMBL/GenBank/DDBJ whole genome shotgun (WGS) entry which is preliminary data.</text>
</comment>
<dbReference type="InterPro" id="IPR038078">
    <property type="entry name" value="PhoU-like_sf"/>
</dbReference>
<evidence type="ECO:0000256" key="8">
    <source>
        <dbReference type="PIRNR" id="PIRNR003107"/>
    </source>
</evidence>
<dbReference type="Proteomes" id="UP000614216">
    <property type="component" value="Unassembled WGS sequence"/>
</dbReference>
<proteinExistence type="inferred from homology"/>
<dbReference type="PANTHER" id="PTHR42930:SF3">
    <property type="entry name" value="PHOSPHATE-SPECIFIC TRANSPORT SYSTEM ACCESSORY PROTEIN PHOU"/>
    <property type="match status" value="1"/>
</dbReference>
<accession>A0A937G0Q8</accession>
<evidence type="ECO:0000256" key="1">
    <source>
        <dbReference type="ARBA" id="ARBA00004496"/>
    </source>
</evidence>
<reference evidence="10" key="1">
    <citation type="submission" date="2021-01" db="EMBL/GenBank/DDBJ databases">
        <title>Fulvivirga kasyanovii gen. nov., sp nov., a novel member of the phylum Bacteroidetes isolated from seawater in a mussel farm.</title>
        <authorList>
            <person name="Zhao L.-H."/>
            <person name="Wang Z.-J."/>
        </authorList>
    </citation>
    <scope>NUCLEOTIDE SEQUENCE</scope>
    <source>
        <strain evidence="10">29W222</strain>
    </source>
</reference>
<dbReference type="EMBL" id="JAEUGD010000067">
    <property type="protein sequence ID" value="MBL6449680.1"/>
    <property type="molecule type" value="Genomic_DNA"/>
</dbReference>
<comment type="similarity">
    <text evidence="2 8">Belongs to the PhoU family.</text>
</comment>
<dbReference type="GO" id="GO:0030643">
    <property type="term" value="P:intracellular phosphate ion homeostasis"/>
    <property type="evidence" value="ECO:0007669"/>
    <property type="project" value="InterPro"/>
</dbReference>
<dbReference type="RefSeq" id="WP_202859227.1">
    <property type="nucleotide sequence ID" value="NZ_JAEUGD010000067.1"/>
</dbReference>
<keyword evidence="6 8" id="KW-0592">Phosphate transport</keyword>
<organism evidence="10 11">
    <name type="scientific">Fulvivirga marina</name>
    <dbReference type="NCBI Taxonomy" id="2494733"/>
    <lineage>
        <taxon>Bacteria</taxon>
        <taxon>Pseudomonadati</taxon>
        <taxon>Bacteroidota</taxon>
        <taxon>Cytophagia</taxon>
        <taxon>Cytophagales</taxon>
        <taxon>Fulvivirgaceae</taxon>
        <taxon>Fulvivirga</taxon>
    </lineage>
</organism>
<dbReference type="PANTHER" id="PTHR42930">
    <property type="entry name" value="PHOSPHATE-SPECIFIC TRANSPORT SYSTEM ACCESSORY PROTEIN PHOU"/>
    <property type="match status" value="1"/>
</dbReference>
<dbReference type="Gene3D" id="1.20.58.220">
    <property type="entry name" value="Phosphate transport system protein phou homolog 2, domain 2"/>
    <property type="match status" value="1"/>
</dbReference>
<dbReference type="FunFam" id="1.20.58.220:FF:000004">
    <property type="entry name" value="Phosphate-specific transport system accessory protein PhoU"/>
    <property type="match status" value="1"/>
</dbReference>
<dbReference type="GO" id="GO:0006817">
    <property type="term" value="P:phosphate ion transport"/>
    <property type="evidence" value="ECO:0007669"/>
    <property type="project" value="UniProtKB-KW"/>
</dbReference>
<dbReference type="Pfam" id="PF01895">
    <property type="entry name" value="PhoU"/>
    <property type="match status" value="2"/>
</dbReference>
<keyword evidence="4 8" id="KW-0813">Transport</keyword>
<keyword evidence="11" id="KW-1185">Reference proteome</keyword>
<protein>
    <recommendedName>
        <fullName evidence="8">Phosphate-specific transport system accessory protein PhoU</fullName>
    </recommendedName>
</protein>
<evidence type="ECO:0000313" key="10">
    <source>
        <dbReference type="EMBL" id="MBL6449680.1"/>
    </source>
</evidence>
<dbReference type="InterPro" id="IPR028366">
    <property type="entry name" value="PhoU"/>
</dbReference>
<evidence type="ECO:0000256" key="2">
    <source>
        <dbReference type="ARBA" id="ARBA00008107"/>
    </source>
</evidence>
<name>A0A937G0Q8_9BACT</name>
<keyword evidence="5 8" id="KW-0963">Cytoplasm</keyword>
<comment type="function">
    <text evidence="7 8">Plays a role in the regulation of phosphate uptake.</text>
</comment>
<dbReference type="AlphaFoldDB" id="A0A937G0Q8"/>
<sequence length="224" mass="25779">MSHLDPEIDSLKNTLLEMLELVTSQLVKCKEATFDADADLAKEVISMEKRVNSLELAIDKRCENILALYNPVATDLRFVLAAFKISNDLERIGDNAEGIANFLFDVMEKAEDDMIEKFKLNMMYDVTISMLHDMEEAMENEDTKLARKIFKKDDQLNENNKNASKTAAELIEKYPNKIKLILKLFSIVRKLERVGDLTKNVGEELIFHIEAKVLKHKKDQKKKK</sequence>
<comment type="subcellular location">
    <subcellularLocation>
        <location evidence="1 8">Cytoplasm</location>
    </subcellularLocation>
</comment>
<dbReference type="GO" id="GO:0045936">
    <property type="term" value="P:negative regulation of phosphate metabolic process"/>
    <property type="evidence" value="ECO:0007669"/>
    <property type="project" value="InterPro"/>
</dbReference>
<evidence type="ECO:0000256" key="7">
    <source>
        <dbReference type="ARBA" id="ARBA00056181"/>
    </source>
</evidence>
<comment type="subunit">
    <text evidence="3 8">Homodimer.</text>
</comment>
<evidence type="ECO:0000256" key="5">
    <source>
        <dbReference type="ARBA" id="ARBA00022490"/>
    </source>
</evidence>
<gene>
    <name evidence="10" type="primary">phoU</name>
    <name evidence="10" type="ORF">JMN32_25445</name>
</gene>
<dbReference type="GO" id="GO:0005737">
    <property type="term" value="C:cytoplasm"/>
    <property type="evidence" value="ECO:0007669"/>
    <property type="project" value="UniProtKB-SubCell"/>
</dbReference>
<dbReference type="SUPFAM" id="SSF109755">
    <property type="entry name" value="PhoU-like"/>
    <property type="match status" value="1"/>
</dbReference>
<evidence type="ECO:0000313" key="11">
    <source>
        <dbReference type="Proteomes" id="UP000614216"/>
    </source>
</evidence>
<evidence type="ECO:0000256" key="6">
    <source>
        <dbReference type="ARBA" id="ARBA00022592"/>
    </source>
</evidence>
<dbReference type="NCBIfam" id="TIGR02135">
    <property type="entry name" value="phoU_full"/>
    <property type="match status" value="1"/>
</dbReference>
<evidence type="ECO:0000256" key="4">
    <source>
        <dbReference type="ARBA" id="ARBA00022448"/>
    </source>
</evidence>
<feature type="domain" description="PhoU" evidence="9">
    <location>
        <begin position="122"/>
        <end position="204"/>
    </location>
</feature>
<dbReference type="InterPro" id="IPR026022">
    <property type="entry name" value="PhoU_dom"/>
</dbReference>
<evidence type="ECO:0000256" key="3">
    <source>
        <dbReference type="ARBA" id="ARBA00011738"/>
    </source>
</evidence>
<evidence type="ECO:0000259" key="9">
    <source>
        <dbReference type="Pfam" id="PF01895"/>
    </source>
</evidence>